<dbReference type="InParanoid" id="S1S455"/>
<dbReference type="CDD" id="cd01647">
    <property type="entry name" value="RT_LTR"/>
    <property type="match status" value="1"/>
</dbReference>
<dbReference type="InterPro" id="IPR043128">
    <property type="entry name" value="Rev_trsase/Diguanyl_cyclase"/>
</dbReference>
<feature type="compositionally biased region" description="Basic and acidic residues" evidence="1">
    <location>
        <begin position="34"/>
        <end position="47"/>
    </location>
</feature>
<name>S1S455_THECC</name>
<dbReference type="InterPro" id="IPR053134">
    <property type="entry name" value="RNA-dir_DNA_polymerase"/>
</dbReference>
<dbReference type="FunFam" id="3.30.70.270:FF:000003">
    <property type="entry name" value="Transposon Ty3-G Gag-Pol polyprotein"/>
    <property type="match status" value="1"/>
</dbReference>
<dbReference type="EMBL" id="KE133269">
    <property type="protein sequence ID" value="EOY20476.1"/>
    <property type="molecule type" value="Genomic_DNA"/>
</dbReference>
<dbReference type="STRING" id="3641.S1S455"/>
<feature type="domain" description="Reverse transcriptase" evidence="2">
    <location>
        <begin position="437"/>
        <end position="549"/>
    </location>
</feature>
<dbReference type="PANTHER" id="PTHR24559:SF447">
    <property type="entry name" value="RNA-DIRECTED DNA POLYMERASE HOMOLOG"/>
    <property type="match status" value="1"/>
</dbReference>
<evidence type="ECO:0000256" key="1">
    <source>
        <dbReference type="SAM" id="MobiDB-lite"/>
    </source>
</evidence>
<accession>S1S455</accession>
<evidence type="ECO:0000313" key="3">
    <source>
        <dbReference type="EMBL" id="EOY20476.1"/>
    </source>
</evidence>
<organism evidence="3 4">
    <name type="scientific">Theobroma cacao</name>
    <name type="common">Cacao</name>
    <name type="synonym">Cocoa</name>
    <dbReference type="NCBI Taxonomy" id="3641"/>
    <lineage>
        <taxon>Eukaryota</taxon>
        <taxon>Viridiplantae</taxon>
        <taxon>Streptophyta</taxon>
        <taxon>Embryophyta</taxon>
        <taxon>Tracheophyta</taxon>
        <taxon>Spermatophyta</taxon>
        <taxon>Magnoliopsida</taxon>
        <taxon>eudicotyledons</taxon>
        <taxon>Gunneridae</taxon>
        <taxon>Pentapetalae</taxon>
        <taxon>rosids</taxon>
        <taxon>malvids</taxon>
        <taxon>Malvales</taxon>
        <taxon>Malvaceae</taxon>
        <taxon>Byttnerioideae</taxon>
        <taxon>Theobroma</taxon>
    </lineage>
</organism>
<dbReference type="SUPFAM" id="SSF56672">
    <property type="entry name" value="DNA/RNA polymerases"/>
    <property type="match status" value="1"/>
</dbReference>
<dbReference type="Pfam" id="PF00078">
    <property type="entry name" value="RVT_1"/>
    <property type="match status" value="1"/>
</dbReference>
<dbReference type="InterPro" id="IPR000477">
    <property type="entry name" value="RT_dom"/>
</dbReference>
<dbReference type="AlphaFoldDB" id="S1S455"/>
<evidence type="ECO:0000259" key="2">
    <source>
        <dbReference type="Pfam" id="PF00078"/>
    </source>
</evidence>
<sequence length="740" mass="84062">MLLLRWQISHGHLPLGGEVDVVGPQDSEAGNTVSRREEGQSSGDVDRQPTGGITIEDLAAGLQRVNRVVEMMTTRMEDIQRVVEGRPTVQESFSSQRQVDRQHHELARYAPYLVSTEDIKIQRFVDGLVEPLVRAVASRDSAAVDCAQRIEMRTSESRARGIEQKGPRWRVIKVVEILAVGCRLLTFRVHKGTHDYPKGGVTCLVLVLGRDRKPSVLKGSKILDRVVKLSTLVILVGDGIEEDASMLPEFVSYAVSLDILEGISQWLINRKGQARVFALTPQEAQTSNAMVSSTLSVCNMDARVLFDPGATHSFISPCFASRLGKDRARREEQFIVSTLLKEVFVAEWEYESCVVRVKDKDILVNLVVLDTLDFDVILGMDWLTPYHASVDCFHKLVIFDFPGYLAVVRDTQAKVGDISQVSVLNEFKDVFPEELPDLRSGYHQLRIRNEDIPKTAFRTRYGHYEFLVTSFGLTNAPAAFMDLMNRVFKPYLDKFVVVFINDILIYSKSREEHEQHLKIVLQTLREYRLYAKFSKCEFWLESVAFLGHVVSKDGVQVDPKKVEAVEKWPRPTLFTEIRSFLGLAGYYSRFMKDFSKIVTPLTKLTRKDTKFEWSDACENSFEKLKACLTTAPQRDLNLRQRRWMELPKDYDCANLYHPGKANVVADALSQKSMGSLAHISTNRRFLIREVHSLGDMGVHLEVLEASALLAHFKVKLILMDRIKEAQSKDEFLAKALEDLQ</sequence>
<protein>
    <recommendedName>
        <fullName evidence="2">Reverse transcriptase domain-containing protein</fullName>
    </recommendedName>
</protein>
<dbReference type="SUPFAM" id="SSF50630">
    <property type="entry name" value="Acid proteases"/>
    <property type="match status" value="1"/>
</dbReference>
<dbReference type="InterPro" id="IPR021109">
    <property type="entry name" value="Peptidase_aspartic_dom_sf"/>
</dbReference>
<dbReference type="CDD" id="cd00303">
    <property type="entry name" value="retropepsin_like"/>
    <property type="match status" value="1"/>
</dbReference>
<evidence type="ECO:0000313" key="4">
    <source>
        <dbReference type="Proteomes" id="UP000026915"/>
    </source>
</evidence>
<dbReference type="Pfam" id="PF08284">
    <property type="entry name" value="RVP_2"/>
    <property type="match status" value="1"/>
</dbReference>
<dbReference type="FunFam" id="3.30.70.270:FF:000020">
    <property type="entry name" value="Transposon Tf2-6 polyprotein-like Protein"/>
    <property type="match status" value="1"/>
</dbReference>
<dbReference type="Gene3D" id="2.40.70.10">
    <property type="entry name" value="Acid Proteases"/>
    <property type="match status" value="1"/>
</dbReference>
<dbReference type="eggNOG" id="KOG0017">
    <property type="taxonomic scope" value="Eukaryota"/>
</dbReference>
<dbReference type="Gramene" id="EOY20476">
    <property type="protein sequence ID" value="EOY20476"/>
    <property type="gene ID" value="TCM_046344"/>
</dbReference>
<keyword evidence="4" id="KW-1185">Reference proteome</keyword>
<dbReference type="HOGENOM" id="CLU_375273_0_0_1"/>
<proteinExistence type="predicted"/>
<reference evidence="3 4" key="1">
    <citation type="journal article" date="2013" name="Genome Biol.">
        <title>The genome sequence of the most widely cultivated cacao type and its use to identify candidate genes regulating pod color.</title>
        <authorList>
            <person name="Motamayor J.C."/>
            <person name="Mockaitis K."/>
            <person name="Schmutz J."/>
            <person name="Haiminen N."/>
            <person name="Iii D.L."/>
            <person name="Cornejo O."/>
            <person name="Findley S.D."/>
            <person name="Zheng P."/>
            <person name="Utro F."/>
            <person name="Royaert S."/>
            <person name="Saski C."/>
            <person name="Jenkins J."/>
            <person name="Podicheti R."/>
            <person name="Zhao M."/>
            <person name="Scheffler B.E."/>
            <person name="Stack J.C."/>
            <person name="Feltus F.A."/>
            <person name="Mustiga G.M."/>
            <person name="Amores F."/>
            <person name="Phillips W."/>
            <person name="Marelli J.P."/>
            <person name="May G.D."/>
            <person name="Shapiro H."/>
            <person name="Ma J."/>
            <person name="Bustamante C.D."/>
            <person name="Schnell R.J."/>
            <person name="Main D."/>
            <person name="Gilbert D."/>
            <person name="Parida L."/>
            <person name="Kuhn D.N."/>
        </authorList>
    </citation>
    <scope>NUCLEOTIDE SEQUENCE [LARGE SCALE GENOMIC DNA]</scope>
    <source>
        <strain evidence="4">cv. Matina 1-6</strain>
    </source>
</reference>
<gene>
    <name evidence="3" type="ORF">TCM_046344</name>
</gene>
<dbReference type="InterPro" id="IPR043502">
    <property type="entry name" value="DNA/RNA_pol_sf"/>
</dbReference>
<dbReference type="Proteomes" id="UP000026915">
    <property type="component" value="Unassembled WGS sequence"/>
</dbReference>
<dbReference type="Gene3D" id="3.30.70.270">
    <property type="match status" value="2"/>
</dbReference>
<feature type="region of interest" description="Disordered" evidence="1">
    <location>
        <begin position="15"/>
        <end position="51"/>
    </location>
</feature>
<dbReference type="PANTHER" id="PTHR24559">
    <property type="entry name" value="TRANSPOSON TY3-I GAG-POL POLYPROTEIN"/>
    <property type="match status" value="1"/>
</dbReference>